<evidence type="ECO:0000313" key="2">
    <source>
        <dbReference type="Proteomes" id="UP001060215"/>
    </source>
</evidence>
<name>A0ACC0G3A1_9ERIC</name>
<protein>
    <submittedName>
        <fullName evidence="1">Uncharacterized protein</fullName>
    </submittedName>
</protein>
<sequence>MLSSPHVGNTSQILHTCWKSSSSGSASSIHSAIPSSGSDALWHEENSGYIARSTSVWSVLVPNPEMEISSQNVMPSSAFTVNYSSQNGVHLSSTHRFPSRNLVEEYEESLSNLQKNKHKASTLHILRPNSSRET</sequence>
<keyword evidence="2" id="KW-1185">Reference proteome</keyword>
<dbReference type="Proteomes" id="UP001060215">
    <property type="component" value="Chromosome 12"/>
</dbReference>
<proteinExistence type="predicted"/>
<gene>
    <name evidence="1" type="ORF">LOK49_LG11G00569</name>
</gene>
<dbReference type="EMBL" id="CM045769">
    <property type="protein sequence ID" value="KAI7994907.1"/>
    <property type="molecule type" value="Genomic_DNA"/>
</dbReference>
<organism evidence="1 2">
    <name type="scientific">Camellia lanceoleosa</name>
    <dbReference type="NCBI Taxonomy" id="1840588"/>
    <lineage>
        <taxon>Eukaryota</taxon>
        <taxon>Viridiplantae</taxon>
        <taxon>Streptophyta</taxon>
        <taxon>Embryophyta</taxon>
        <taxon>Tracheophyta</taxon>
        <taxon>Spermatophyta</taxon>
        <taxon>Magnoliopsida</taxon>
        <taxon>eudicotyledons</taxon>
        <taxon>Gunneridae</taxon>
        <taxon>Pentapetalae</taxon>
        <taxon>asterids</taxon>
        <taxon>Ericales</taxon>
        <taxon>Theaceae</taxon>
        <taxon>Camellia</taxon>
    </lineage>
</organism>
<reference evidence="1 2" key="1">
    <citation type="journal article" date="2022" name="Plant J.">
        <title>Chromosome-level genome of Camellia lanceoleosa provides a valuable resource for understanding genome evolution and self-incompatibility.</title>
        <authorList>
            <person name="Gong W."/>
            <person name="Xiao S."/>
            <person name="Wang L."/>
            <person name="Liao Z."/>
            <person name="Chang Y."/>
            <person name="Mo W."/>
            <person name="Hu G."/>
            <person name="Li W."/>
            <person name="Zhao G."/>
            <person name="Zhu H."/>
            <person name="Hu X."/>
            <person name="Ji K."/>
            <person name="Xiang X."/>
            <person name="Song Q."/>
            <person name="Yuan D."/>
            <person name="Jin S."/>
            <person name="Zhang L."/>
        </authorList>
    </citation>
    <scope>NUCLEOTIDE SEQUENCE [LARGE SCALE GENOMIC DNA]</scope>
    <source>
        <strain evidence="1">SQ_2022a</strain>
    </source>
</reference>
<comment type="caution">
    <text evidence="1">The sequence shown here is derived from an EMBL/GenBank/DDBJ whole genome shotgun (WGS) entry which is preliminary data.</text>
</comment>
<accession>A0ACC0G3A1</accession>
<evidence type="ECO:0000313" key="1">
    <source>
        <dbReference type="EMBL" id="KAI7994907.1"/>
    </source>
</evidence>